<keyword evidence="3" id="KW-1185">Reference proteome</keyword>
<organism evidence="2 3">
    <name type="scientific">Nocardioides cavernae</name>
    <dbReference type="NCBI Taxonomy" id="1921566"/>
    <lineage>
        <taxon>Bacteria</taxon>
        <taxon>Bacillati</taxon>
        <taxon>Actinomycetota</taxon>
        <taxon>Actinomycetes</taxon>
        <taxon>Propionibacteriales</taxon>
        <taxon>Nocardioidaceae</taxon>
        <taxon>Nocardioides</taxon>
    </lineage>
</organism>
<dbReference type="EMBL" id="JACCBW010000001">
    <property type="protein sequence ID" value="NYE35515.1"/>
    <property type="molecule type" value="Genomic_DNA"/>
</dbReference>
<evidence type="ECO:0000259" key="1">
    <source>
        <dbReference type="Pfam" id="PF13313"/>
    </source>
</evidence>
<accession>A0A7Y9KQE7</accession>
<dbReference type="Pfam" id="PF13313">
    <property type="entry name" value="DUF4082"/>
    <property type="match status" value="1"/>
</dbReference>
<name>A0A7Y9KQE7_9ACTN</name>
<protein>
    <recommendedName>
        <fullName evidence="1">DUF4082 domain-containing protein</fullName>
    </recommendedName>
</protein>
<dbReference type="InterPro" id="IPR025141">
    <property type="entry name" value="DUF4082"/>
</dbReference>
<sequence length="545" mass="57500">MPQFLRTSPPAASLDRAAATHTWRGRLSLAGVGLLAASAAIAGVVAPSQAGPERIADPAPRAAAGSGLFANGAPSGKVRVRTGGSREVGMRFSPKVRGTVTGMRVWKPRAARSTTPRTGSLWTARGRQLRTATFSRSSRKGWVSVRFAEPVTVRPGKTYVVSAFAASGTHAVTRSGLSKTRATDALTASAGKNGVYRSKRGAGFPNRASGTKDNYWVDVRFVPARTTTTTPPTTQAGPCVGEANTPGGADPWGGCWPGPHNTGYPHGLPGDSRTPVTLTPYNGPMTIRTCGVVIDSKQVNGTLLIEAGNGTTSPSTPCVTIRNSLVRGVIFAEKSSYGPTVIEDTEVAPTDLPFWENIGRSNFYATRVNSHGGQGVIKCESNCVARDSWVHGMELGGAYHYNAFGGNGTDHFTIDHNYGSCGDWAAVSDPVDDAGCSAVIGFYGDYAPVQDITITRNFLASAFADSGQSIHRQAAYCLNPGYYPGKPYPDTARIVVTDNVFARGSTRKCGVYGPSNSLHGRGAVNDNVWDRNRFVDGAPISRPTE</sequence>
<reference evidence="2 3" key="1">
    <citation type="submission" date="2020-07" db="EMBL/GenBank/DDBJ databases">
        <authorList>
            <person name="Partida-Martinez L."/>
            <person name="Huntemann M."/>
            <person name="Clum A."/>
            <person name="Wang J."/>
            <person name="Palaniappan K."/>
            <person name="Ritter S."/>
            <person name="Chen I.-M."/>
            <person name="Stamatis D."/>
            <person name="Reddy T."/>
            <person name="O'Malley R."/>
            <person name="Daum C."/>
            <person name="Shapiro N."/>
            <person name="Ivanova N."/>
            <person name="Kyrpides N."/>
            <person name="Woyke T."/>
        </authorList>
    </citation>
    <scope>NUCLEOTIDE SEQUENCE [LARGE SCALE GENOMIC DNA]</scope>
    <source>
        <strain evidence="2 3">AT2.17</strain>
    </source>
</reference>
<gene>
    <name evidence="2" type="ORF">F4692_000619</name>
</gene>
<feature type="domain" description="DUF4082" evidence="1">
    <location>
        <begin position="80"/>
        <end position="217"/>
    </location>
</feature>
<dbReference type="RefSeq" id="WP_179618159.1">
    <property type="nucleotide sequence ID" value="NZ_JACCBW010000001.1"/>
</dbReference>
<comment type="caution">
    <text evidence="2">The sequence shown here is derived from an EMBL/GenBank/DDBJ whole genome shotgun (WGS) entry which is preliminary data.</text>
</comment>
<dbReference type="Proteomes" id="UP000549911">
    <property type="component" value="Unassembled WGS sequence"/>
</dbReference>
<evidence type="ECO:0000313" key="2">
    <source>
        <dbReference type="EMBL" id="NYE35515.1"/>
    </source>
</evidence>
<dbReference type="AlphaFoldDB" id="A0A7Y9KQE7"/>
<reference evidence="2 3" key="2">
    <citation type="submission" date="2020-08" db="EMBL/GenBank/DDBJ databases">
        <title>The Agave Microbiome: Exploring the role of microbial communities in plant adaptations to desert environments.</title>
        <authorList>
            <person name="Partida-Martinez L.P."/>
        </authorList>
    </citation>
    <scope>NUCLEOTIDE SEQUENCE [LARGE SCALE GENOMIC DNA]</scope>
    <source>
        <strain evidence="2 3">AT2.17</strain>
    </source>
</reference>
<evidence type="ECO:0000313" key="3">
    <source>
        <dbReference type="Proteomes" id="UP000549911"/>
    </source>
</evidence>
<proteinExistence type="predicted"/>